<dbReference type="InterPro" id="IPR051819">
    <property type="entry name" value="PTS_sugar-specific_EIIB"/>
</dbReference>
<evidence type="ECO:0000313" key="10">
    <source>
        <dbReference type="Proteomes" id="UP000095209"/>
    </source>
</evidence>
<sequence>MVKIGLFCAAGMSTSMLVTKMKNEAKAKGIDVEINAYPESELEKVIDNIDVALLGPQVKFLLTKAKAVCEPKNIPVEVINTMDYGMMNGAKVLESALNLVKK</sequence>
<accession>A0A1E5LBR1</accession>
<keyword evidence="6" id="KW-0418">Kinase</keyword>
<dbReference type="PANTHER" id="PTHR34581:SF2">
    <property type="entry name" value="PTS SYSTEM N,N'-DIACETYLCHITOBIOSE-SPECIFIC EIIB COMPONENT"/>
    <property type="match status" value="1"/>
</dbReference>
<evidence type="ECO:0000256" key="5">
    <source>
        <dbReference type="ARBA" id="ARBA00022683"/>
    </source>
</evidence>
<dbReference type="AlphaFoldDB" id="A0A1E5LBR1"/>
<dbReference type="STRING" id="1305675.BFG57_05330"/>
<dbReference type="InterPro" id="IPR013012">
    <property type="entry name" value="PTS_EIIB_3"/>
</dbReference>
<proteinExistence type="predicted"/>
<gene>
    <name evidence="9" type="ORF">BFG57_05330</name>
</gene>
<keyword evidence="2" id="KW-0597">Phosphoprotein</keyword>
<dbReference type="InterPro" id="IPR003501">
    <property type="entry name" value="PTS_EIIB_2/3"/>
</dbReference>
<evidence type="ECO:0000256" key="3">
    <source>
        <dbReference type="ARBA" id="ARBA00022597"/>
    </source>
</evidence>
<dbReference type="RefSeq" id="WP_069718544.1">
    <property type="nucleotide sequence ID" value="NZ_MJEH01000061.1"/>
</dbReference>
<protein>
    <submittedName>
        <fullName evidence="9">PTS sugar transporter subunit IIB</fullName>
    </submittedName>
</protein>
<dbReference type="OrthoDB" id="9808134at2"/>
<name>A0A1E5LBR1_9BACI</name>
<dbReference type="Proteomes" id="UP000095209">
    <property type="component" value="Unassembled WGS sequence"/>
</dbReference>
<evidence type="ECO:0000256" key="2">
    <source>
        <dbReference type="ARBA" id="ARBA00022553"/>
    </source>
</evidence>
<evidence type="ECO:0000256" key="6">
    <source>
        <dbReference type="ARBA" id="ARBA00022777"/>
    </source>
</evidence>
<keyword evidence="5" id="KW-0598">Phosphotransferase system</keyword>
<dbReference type="PANTHER" id="PTHR34581">
    <property type="entry name" value="PTS SYSTEM N,N'-DIACETYLCHITOBIOSE-SPECIFIC EIIB COMPONENT"/>
    <property type="match status" value="1"/>
</dbReference>
<reference evidence="9 10" key="1">
    <citation type="submission" date="2016-08" db="EMBL/GenBank/DDBJ databases">
        <title>Genome of Bacillus solimangrovi GH2-4.</title>
        <authorList>
            <person name="Lim S."/>
            <person name="Kim B.-C."/>
        </authorList>
    </citation>
    <scope>NUCLEOTIDE SEQUENCE [LARGE SCALE GENOMIC DNA]</scope>
    <source>
        <strain evidence="9 10">GH2-4</strain>
    </source>
</reference>
<dbReference type="GO" id="GO:0008982">
    <property type="term" value="F:protein-N(PI)-phosphohistidine-sugar phosphotransferase activity"/>
    <property type="evidence" value="ECO:0007669"/>
    <property type="project" value="InterPro"/>
</dbReference>
<dbReference type="GO" id="GO:0009401">
    <property type="term" value="P:phosphoenolpyruvate-dependent sugar phosphotransferase system"/>
    <property type="evidence" value="ECO:0007669"/>
    <property type="project" value="UniProtKB-KW"/>
</dbReference>
<dbReference type="PROSITE" id="PS51100">
    <property type="entry name" value="PTS_EIIB_TYPE_3"/>
    <property type="match status" value="1"/>
</dbReference>
<evidence type="ECO:0000256" key="7">
    <source>
        <dbReference type="PROSITE-ProRule" id="PRU00423"/>
    </source>
</evidence>
<dbReference type="Pfam" id="PF02302">
    <property type="entry name" value="PTS_IIB"/>
    <property type="match status" value="1"/>
</dbReference>
<dbReference type="GO" id="GO:0016301">
    <property type="term" value="F:kinase activity"/>
    <property type="evidence" value="ECO:0007669"/>
    <property type="project" value="UniProtKB-KW"/>
</dbReference>
<evidence type="ECO:0000256" key="1">
    <source>
        <dbReference type="ARBA" id="ARBA00022448"/>
    </source>
</evidence>
<keyword evidence="3 9" id="KW-0762">Sugar transport</keyword>
<keyword evidence="4" id="KW-0808">Transferase</keyword>
<dbReference type="CDD" id="cd05564">
    <property type="entry name" value="PTS_IIB_chitobiose_lichenan"/>
    <property type="match status" value="1"/>
</dbReference>
<feature type="modified residue" description="Phosphocysteine; by EIIA" evidence="7">
    <location>
        <position position="8"/>
    </location>
</feature>
<dbReference type="SUPFAM" id="SSF52794">
    <property type="entry name" value="PTS system IIB component-like"/>
    <property type="match status" value="1"/>
</dbReference>
<evidence type="ECO:0000256" key="4">
    <source>
        <dbReference type="ARBA" id="ARBA00022679"/>
    </source>
</evidence>
<dbReference type="EMBL" id="MJEH01000061">
    <property type="protein sequence ID" value="OEH91535.1"/>
    <property type="molecule type" value="Genomic_DNA"/>
</dbReference>
<comment type="caution">
    <text evidence="9">The sequence shown here is derived from an EMBL/GenBank/DDBJ whole genome shotgun (WGS) entry which is preliminary data.</text>
</comment>
<organism evidence="9 10">
    <name type="scientific">Bacillus solimangrovi</name>
    <dbReference type="NCBI Taxonomy" id="1305675"/>
    <lineage>
        <taxon>Bacteria</taxon>
        <taxon>Bacillati</taxon>
        <taxon>Bacillota</taxon>
        <taxon>Bacilli</taxon>
        <taxon>Bacillales</taxon>
        <taxon>Bacillaceae</taxon>
        <taxon>Bacillus</taxon>
    </lineage>
</organism>
<keyword evidence="10" id="KW-1185">Reference proteome</keyword>
<keyword evidence="1" id="KW-0813">Transport</keyword>
<dbReference type="InterPro" id="IPR036095">
    <property type="entry name" value="PTS_EIIB-like_sf"/>
</dbReference>
<evidence type="ECO:0000259" key="8">
    <source>
        <dbReference type="PROSITE" id="PS51100"/>
    </source>
</evidence>
<evidence type="ECO:0000313" key="9">
    <source>
        <dbReference type="EMBL" id="OEH91535.1"/>
    </source>
</evidence>
<dbReference type="Gene3D" id="3.40.50.2300">
    <property type="match status" value="1"/>
</dbReference>
<feature type="domain" description="PTS EIIB type-3" evidence="8">
    <location>
        <begin position="1"/>
        <end position="102"/>
    </location>
</feature>